<keyword evidence="1" id="KW-0175">Coiled coil</keyword>
<dbReference type="EMBL" id="MCBS01022724">
    <property type="protein sequence ID" value="RKF76444.1"/>
    <property type="molecule type" value="Genomic_DNA"/>
</dbReference>
<evidence type="ECO:0000313" key="2">
    <source>
        <dbReference type="EMBL" id="RKF76444.1"/>
    </source>
</evidence>
<organism evidence="2 3">
    <name type="scientific">Golovinomyces cichoracearum</name>
    <dbReference type="NCBI Taxonomy" id="62708"/>
    <lineage>
        <taxon>Eukaryota</taxon>
        <taxon>Fungi</taxon>
        <taxon>Dikarya</taxon>
        <taxon>Ascomycota</taxon>
        <taxon>Pezizomycotina</taxon>
        <taxon>Leotiomycetes</taxon>
        <taxon>Erysiphales</taxon>
        <taxon>Erysiphaceae</taxon>
        <taxon>Golovinomyces</taxon>
    </lineage>
</organism>
<name>A0A420IPI3_9PEZI</name>
<dbReference type="AlphaFoldDB" id="A0A420IPI3"/>
<comment type="caution">
    <text evidence="2">The sequence shown here is derived from an EMBL/GenBank/DDBJ whole genome shotgun (WGS) entry which is preliminary data.</text>
</comment>
<gene>
    <name evidence="2" type="ORF">GcM1_227064</name>
</gene>
<evidence type="ECO:0000256" key="1">
    <source>
        <dbReference type="SAM" id="Coils"/>
    </source>
</evidence>
<protein>
    <submittedName>
        <fullName evidence="2">Putative powdery mildew-specific protein</fullName>
    </submittedName>
</protein>
<feature type="coiled-coil region" evidence="1">
    <location>
        <begin position="85"/>
        <end position="128"/>
    </location>
</feature>
<sequence>MAVHNQMNDKSSITIEQRLSQSVSNAIFIPFEGFNVEKSITAPTISNTSSQNIASLDPESKLEKILEYLPKQQNVVRGQMINIILQHIEEVKASARKEMELLENSGDINFKKEEKEREKLERLEMEEMFRRIKHPARQGKAYEIQPNARFLDNFWRLPPKPRKDADGDIVMEGTCTSPRTAREIRDQLAEDMQNLVKCGLEKLEEYDEHCRSVLQPYETSMARKKAGAEVNHAISASKGMISPNSDLVSAPDVNTNGAVVTRSGVGTDVARLSNGMPVSMERLPVRKIESLGKLTRRM</sequence>
<reference evidence="2 3" key="1">
    <citation type="journal article" date="2018" name="BMC Genomics">
        <title>Comparative genome analyses reveal sequence features reflecting distinct modes of host-adaptation between dicot and monocot powdery mildew.</title>
        <authorList>
            <person name="Wu Y."/>
            <person name="Ma X."/>
            <person name="Pan Z."/>
            <person name="Kale S.D."/>
            <person name="Song Y."/>
            <person name="King H."/>
            <person name="Zhang Q."/>
            <person name="Presley C."/>
            <person name="Deng X."/>
            <person name="Wei C.I."/>
            <person name="Xiao S."/>
        </authorList>
    </citation>
    <scope>NUCLEOTIDE SEQUENCE [LARGE SCALE GENOMIC DNA]</scope>
    <source>
        <strain evidence="2">UMSG1</strain>
    </source>
</reference>
<proteinExistence type="predicted"/>
<accession>A0A420IPI3</accession>
<evidence type="ECO:0000313" key="3">
    <source>
        <dbReference type="Proteomes" id="UP000285326"/>
    </source>
</evidence>
<dbReference type="Proteomes" id="UP000285326">
    <property type="component" value="Unassembled WGS sequence"/>
</dbReference>